<dbReference type="GO" id="GO:0005506">
    <property type="term" value="F:iron ion binding"/>
    <property type="evidence" value="ECO:0007669"/>
    <property type="project" value="InterPro"/>
</dbReference>
<dbReference type="InterPro" id="IPR036396">
    <property type="entry name" value="Cyt_P450_sf"/>
</dbReference>
<evidence type="ECO:0000256" key="8">
    <source>
        <dbReference type="RuleBase" id="RU000461"/>
    </source>
</evidence>
<accession>A0AAJ3TWU8</accession>
<keyword evidence="10" id="KW-1185">Reference proteome</keyword>
<dbReference type="EMBL" id="LQPR01000007">
    <property type="protein sequence ID" value="ORW74627.1"/>
    <property type="molecule type" value="Genomic_DNA"/>
</dbReference>
<gene>
    <name evidence="9" type="ORF">AWC23_04365</name>
</gene>
<protein>
    <recommendedName>
        <fullName evidence="11">Cytochrome P450</fullName>
    </recommendedName>
</protein>
<reference evidence="9 10" key="1">
    <citation type="submission" date="2016-01" db="EMBL/GenBank/DDBJ databases">
        <title>The new phylogeny of the genus Mycobacterium.</title>
        <authorList>
            <person name="Tarcisio F."/>
            <person name="Conor M."/>
            <person name="Antonella G."/>
            <person name="Elisabetta G."/>
            <person name="Giulia F.S."/>
            <person name="Sara T."/>
            <person name="Anna F."/>
            <person name="Clotilde B."/>
            <person name="Roberto B."/>
            <person name="Veronica D.S."/>
            <person name="Fabio R."/>
            <person name="Monica P."/>
            <person name="Olivier J."/>
            <person name="Enrico T."/>
            <person name="Nicola S."/>
        </authorList>
    </citation>
    <scope>NUCLEOTIDE SEQUENCE [LARGE SCALE GENOMIC DNA]</scope>
    <source>
        <strain evidence="9 10">DSM 44616</strain>
    </source>
</reference>
<evidence type="ECO:0000256" key="2">
    <source>
        <dbReference type="ARBA" id="ARBA00010617"/>
    </source>
</evidence>
<evidence type="ECO:0000313" key="9">
    <source>
        <dbReference type="EMBL" id="ORW74627.1"/>
    </source>
</evidence>
<dbReference type="Proteomes" id="UP000193387">
    <property type="component" value="Unassembled WGS sequence"/>
</dbReference>
<organism evidence="9 10">
    <name type="scientific">Mycobacterium saskatchewanense</name>
    <dbReference type="NCBI Taxonomy" id="220927"/>
    <lineage>
        <taxon>Bacteria</taxon>
        <taxon>Bacillati</taxon>
        <taxon>Actinomycetota</taxon>
        <taxon>Actinomycetes</taxon>
        <taxon>Mycobacteriales</taxon>
        <taxon>Mycobacteriaceae</taxon>
        <taxon>Mycobacterium</taxon>
        <taxon>Mycobacterium simiae complex</taxon>
    </lineage>
</organism>
<dbReference type="PROSITE" id="PS00086">
    <property type="entry name" value="CYTOCHROME_P450"/>
    <property type="match status" value="1"/>
</dbReference>
<keyword evidence="3 8" id="KW-0349">Heme</keyword>
<dbReference type="CDD" id="cd11078">
    <property type="entry name" value="CYP130-like"/>
    <property type="match status" value="1"/>
</dbReference>
<dbReference type="PANTHER" id="PTHR46696:SF3">
    <property type="entry name" value="PULCHERRIMINIC ACID SYNTHASE"/>
    <property type="match status" value="1"/>
</dbReference>
<dbReference type="InterPro" id="IPR002397">
    <property type="entry name" value="Cyt_P450_B"/>
</dbReference>
<evidence type="ECO:0000256" key="5">
    <source>
        <dbReference type="ARBA" id="ARBA00023002"/>
    </source>
</evidence>
<keyword evidence="7 8" id="KW-0503">Monooxygenase</keyword>
<dbReference type="InterPro" id="IPR017972">
    <property type="entry name" value="Cyt_P450_CS"/>
</dbReference>
<proteinExistence type="inferred from homology"/>
<dbReference type="Gene3D" id="1.10.630.10">
    <property type="entry name" value="Cytochrome P450"/>
    <property type="match status" value="1"/>
</dbReference>
<evidence type="ECO:0008006" key="11">
    <source>
        <dbReference type="Google" id="ProtNLM"/>
    </source>
</evidence>
<dbReference type="RefSeq" id="WP_042792157.1">
    <property type="nucleotide sequence ID" value="NZ_AP022573.1"/>
</dbReference>
<evidence type="ECO:0000256" key="4">
    <source>
        <dbReference type="ARBA" id="ARBA00022723"/>
    </source>
</evidence>
<evidence type="ECO:0000256" key="1">
    <source>
        <dbReference type="ARBA" id="ARBA00001971"/>
    </source>
</evidence>
<keyword evidence="6 8" id="KW-0408">Iron</keyword>
<dbReference type="PANTHER" id="PTHR46696">
    <property type="entry name" value="P450, PUTATIVE (EUROFUNG)-RELATED"/>
    <property type="match status" value="1"/>
</dbReference>
<evidence type="ECO:0000256" key="6">
    <source>
        <dbReference type="ARBA" id="ARBA00023004"/>
    </source>
</evidence>
<dbReference type="PRINTS" id="PR00359">
    <property type="entry name" value="BP450"/>
</dbReference>
<evidence type="ECO:0000256" key="3">
    <source>
        <dbReference type="ARBA" id="ARBA00022617"/>
    </source>
</evidence>
<keyword evidence="5 8" id="KW-0560">Oxidoreductase</keyword>
<keyword evidence="4 8" id="KW-0479">Metal-binding</keyword>
<dbReference type="SUPFAM" id="SSF48264">
    <property type="entry name" value="Cytochrome P450"/>
    <property type="match status" value="1"/>
</dbReference>
<dbReference type="PRINTS" id="PR00385">
    <property type="entry name" value="P450"/>
</dbReference>
<dbReference type="Pfam" id="PF00067">
    <property type="entry name" value="p450"/>
    <property type="match status" value="1"/>
</dbReference>
<dbReference type="GO" id="GO:0020037">
    <property type="term" value="F:heme binding"/>
    <property type="evidence" value="ECO:0007669"/>
    <property type="project" value="InterPro"/>
</dbReference>
<dbReference type="GO" id="GO:0004497">
    <property type="term" value="F:monooxygenase activity"/>
    <property type="evidence" value="ECO:0007669"/>
    <property type="project" value="UniProtKB-KW"/>
</dbReference>
<comment type="similarity">
    <text evidence="2 8">Belongs to the cytochrome P450 family.</text>
</comment>
<dbReference type="AlphaFoldDB" id="A0AAJ3TWU8"/>
<dbReference type="GO" id="GO:0016705">
    <property type="term" value="F:oxidoreductase activity, acting on paired donors, with incorporation or reduction of molecular oxygen"/>
    <property type="evidence" value="ECO:0007669"/>
    <property type="project" value="InterPro"/>
</dbReference>
<sequence>MTSDNVASNVAAKAGSACPVTGLGAEFDPFDPAYVADPYPWFHRARHEEPVFYSPEIDRYVVTRYSDIKNILTDTESWSADIAAELVTPPYESTMAEFAQGSAIQYLTGPTLVNEDGPQHTLRRKRLQPSFSPKALAALEPQIRASVNEYIDKFVKKGRADLVDDFVWELPVRVLFTLMGIPDADAHYVKEFSSERAVFSWGRPDEQQQNEIAREVNRFAEFCERHIARQRANPGDDLASEYVKFNQEEPELFPDIMPYSYMINFMFAGHETTTSAAASMFRHLLENRPQWEAVCRQPELIPKAVEETLRQSPSLVAWHRRALKPMEIGGVSIPENGKTLIVLGSANHDEELFGDNSEEFDISRQNANRHLAFGFGKHTCLGAPLARMELRIFLEETTRRLPHLRLVENQKWEFNPNVSFRGGPRHVLAEWDPDANPLAQDRP</sequence>
<comment type="caution">
    <text evidence="9">The sequence shown here is derived from an EMBL/GenBank/DDBJ whole genome shotgun (WGS) entry which is preliminary data.</text>
</comment>
<evidence type="ECO:0000313" key="10">
    <source>
        <dbReference type="Proteomes" id="UP000193387"/>
    </source>
</evidence>
<dbReference type="InterPro" id="IPR001128">
    <property type="entry name" value="Cyt_P450"/>
</dbReference>
<dbReference type="FunFam" id="1.10.630.10:FF:000018">
    <property type="entry name" value="Cytochrome P450 monooxygenase"/>
    <property type="match status" value="1"/>
</dbReference>
<comment type="cofactor">
    <cofactor evidence="1">
        <name>heme</name>
        <dbReference type="ChEBI" id="CHEBI:30413"/>
    </cofactor>
</comment>
<evidence type="ECO:0000256" key="7">
    <source>
        <dbReference type="ARBA" id="ARBA00023033"/>
    </source>
</evidence>
<name>A0AAJ3TWU8_9MYCO</name>